<comment type="caution">
    <text evidence="2">The sequence shown here is derived from an EMBL/GenBank/DDBJ whole genome shotgun (WGS) entry which is preliminary data.</text>
</comment>
<gene>
    <name evidence="2" type="ORF">F2P81_019882</name>
</gene>
<name>A0A6A4S7Q9_SCOMX</name>
<evidence type="ECO:0000256" key="1">
    <source>
        <dbReference type="SAM" id="MobiDB-lite"/>
    </source>
</evidence>
<proteinExistence type="predicted"/>
<accession>A0A6A4S7Q9</accession>
<dbReference type="EMBL" id="VEVO01000018">
    <property type="protein sequence ID" value="KAF0027141.1"/>
    <property type="molecule type" value="Genomic_DNA"/>
</dbReference>
<evidence type="ECO:0000313" key="3">
    <source>
        <dbReference type="Proteomes" id="UP000438429"/>
    </source>
</evidence>
<dbReference type="Proteomes" id="UP000438429">
    <property type="component" value="Unassembled WGS sequence"/>
</dbReference>
<reference evidence="2 3" key="1">
    <citation type="submission" date="2019-06" db="EMBL/GenBank/DDBJ databases">
        <title>Draft genomes of female and male turbot (Scophthalmus maximus).</title>
        <authorList>
            <person name="Xu H."/>
            <person name="Xu X.-W."/>
            <person name="Shao C."/>
            <person name="Chen S."/>
        </authorList>
    </citation>
    <scope>NUCLEOTIDE SEQUENCE [LARGE SCALE GENOMIC DNA]</scope>
    <source>
        <strain evidence="2">Ysfricsl-2016a</strain>
        <tissue evidence="2">Blood</tissue>
    </source>
</reference>
<protein>
    <submittedName>
        <fullName evidence="2">Uncharacterized protein</fullName>
    </submittedName>
</protein>
<dbReference type="AlphaFoldDB" id="A0A6A4S7Q9"/>
<feature type="compositionally biased region" description="Acidic residues" evidence="1">
    <location>
        <begin position="104"/>
        <end position="113"/>
    </location>
</feature>
<feature type="region of interest" description="Disordered" evidence="1">
    <location>
        <begin position="97"/>
        <end position="119"/>
    </location>
</feature>
<sequence length="131" mass="15165">MNDTCDIDVMMHSQFSSWLLLQLLRVRLSLKVCHKGRGKVILPVRRKFGEIMKSSKTEKCGNRESAPEYRPRREFFKLNSNYESVFTTSPVSGMSAVVRRDLDQSQDDDDDDDTRERRGYIISNTSLPVKC</sequence>
<evidence type="ECO:0000313" key="2">
    <source>
        <dbReference type="EMBL" id="KAF0027141.1"/>
    </source>
</evidence>
<organism evidence="2 3">
    <name type="scientific">Scophthalmus maximus</name>
    <name type="common">Turbot</name>
    <name type="synonym">Psetta maxima</name>
    <dbReference type="NCBI Taxonomy" id="52904"/>
    <lineage>
        <taxon>Eukaryota</taxon>
        <taxon>Metazoa</taxon>
        <taxon>Chordata</taxon>
        <taxon>Craniata</taxon>
        <taxon>Vertebrata</taxon>
        <taxon>Euteleostomi</taxon>
        <taxon>Actinopterygii</taxon>
        <taxon>Neopterygii</taxon>
        <taxon>Teleostei</taxon>
        <taxon>Neoteleostei</taxon>
        <taxon>Acanthomorphata</taxon>
        <taxon>Carangaria</taxon>
        <taxon>Pleuronectiformes</taxon>
        <taxon>Pleuronectoidei</taxon>
        <taxon>Scophthalmidae</taxon>
        <taxon>Scophthalmus</taxon>
    </lineage>
</organism>